<protein>
    <recommendedName>
        <fullName evidence="4">ER membrane protein complex subunit 10</fullName>
    </recommendedName>
</protein>
<organism evidence="3">
    <name type="scientific">Chaetoceros debilis</name>
    <dbReference type="NCBI Taxonomy" id="122233"/>
    <lineage>
        <taxon>Eukaryota</taxon>
        <taxon>Sar</taxon>
        <taxon>Stramenopiles</taxon>
        <taxon>Ochrophyta</taxon>
        <taxon>Bacillariophyta</taxon>
        <taxon>Coscinodiscophyceae</taxon>
        <taxon>Chaetocerotophycidae</taxon>
        <taxon>Chaetocerotales</taxon>
        <taxon>Chaetocerotaceae</taxon>
        <taxon>Chaetoceros</taxon>
    </lineage>
</organism>
<sequence length="322" mass="33646">MNLRLAFPAISAVTFCLLGNTISIVNAQAAETETADTDTDTDTKVLKSFKVYHSLSPKSEFTPRGSIQFATAADGSLESSMQHEESCLAGEDISNDMAALIASNGFYRVKIVDEQSGTSALASVPACEVRRSNFREEIGLSIGNTGSLISVSYKPVVSPLAASCHELPLMQDSAKELEFKSLITYSVASQGMPIPLIMPQQRPPPGYGWIKRIVNKSLNGAPGTENDGASDAPGFNPEKLGQEPQTSYSFLRKYWYIILPVSIMMLAGGEEAPAPQGGGRPQGSAGGGGQAGAAAAAIGASMGGGKSVGGGGKPRQRRGKRG</sequence>
<evidence type="ECO:0000313" key="3">
    <source>
        <dbReference type="EMBL" id="CAE0471806.1"/>
    </source>
</evidence>
<feature type="compositionally biased region" description="Gly residues" evidence="1">
    <location>
        <begin position="276"/>
        <end position="291"/>
    </location>
</feature>
<keyword evidence="2" id="KW-0732">Signal</keyword>
<proteinExistence type="predicted"/>
<feature type="region of interest" description="Disordered" evidence="1">
    <location>
        <begin position="220"/>
        <end position="242"/>
    </location>
</feature>
<dbReference type="EMBL" id="HBIO01021621">
    <property type="protein sequence ID" value="CAE0471806.1"/>
    <property type="molecule type" value="Transcribed_RNA"/>
</dbReference>
<feature type="signal peptide" evidence="2">
    <location>
        <begin position="1"/>
        <end position="27"/>
    </location>
</feature>
<dbReference type="PANTHER" id="PTHR39219">
    <property type="entry name" value="ER MEMBRANE PROTEIN COMPLEX SUBUNIT 10"/>
    <property type="match status" value="1"/>
</dbReference>
<feature type="compositionally biased region" description="Gly residues" evidence="1">
    <location>
        <begin position="301"/>
        <end position="313"/>
    </location>
</feature>
<accession>A0A7S3QB45</accession>
<evidence type="ECO:0008006" key="4">
    <source>
        <dbReference type="Google" id="ProtNLM"/>
    </source>
</evidence>
<evidence type="ECO:0000256" key="2">
    <source>
        <dbReference type="SAM" id="SignalP"/>
    </source>
</evidence>
<evidence type="ECO:0000256" key="1">
    <source>
        <dbReference type="SAM" id="MobiDB-lite"/>
    </source>
</evidence>
<feature type="chain" id="PRO_5030532519" description="ER membrane protein complex subunit 10" evidence="2">
    <location>
        <begin position="28"/>
        <end position="322"/>
    </location>
</feature>
<dbReference type="PANTHER" id="PTHR39219:SF1">
    <property type="entry name" value="ER MEMBRANE PROTEIN COMPLEX SUBUNIT 10"/>
    <property type="match status" value="1"/>
</dbReference>
<dbReference type="CDD" id="cd22209">
    <property type="entry name" value="EMC10"/>
    <property type="match status" value="1"/>
</dbReference>
<gene>
    <name evidence="3" type="ORF">CDEB00056_LOCUS16659</name>
</gene>
<dbReference type="AlphaFoldDB" id="A0A7S3QB45"/>
<reference evidence="3" key="1">
    <citation type="submission" date="2021-01" db="EMBL/GenBank/DDBJ databases">
        <authorList>
            <person name="Corre E."/>
            <person name="Pelletier E."/>
            <person name="Niang G."/>
            <person name="Scheremetjew M."/>
            <person name="Finn R."/>
            <person name="Kale V."/>
            <person name="Holt S."/>
            <person name="Cochrane G."/>
            <person name="Meng A."/>
            <person name="Brown T."/>
            <person name="Cohen L."/>
        </authorList>
    </citation>
    <scope>NUCLEOTIDE SEQUENCE</scope>
    <source>
        <strain evidence="3">MM31A-1</strain>
    </source>
</reference>
<feature type="region of interest" description="Disordered" evidence="1">
    <location>
        <begin position="272"/>
        <end position="322"/>
    </location>
</feature>
<name>A0A7S3QB45_9STRA</name>